<dbReference type="RefSeq" id="WP_066250371.1">
    <property type="nucleotide sequence ID" value="NZ_CP134501.1"/>
</dbReference>
<reference evidence="8 9" key="1">
    <citation type="submission" date="2023-09" db="EMBL/GenBank/DDBJ databases">
        <title>Different Types of Thermotolerant Ring-Cleaving Dioxygenases derived from Aeribacillus composti HB-1 applied for multiple aromatic hydrocarbons removal.</title>
        <authorList>
            <person name="Cao L."/>
            <person name="Li M."/>
            <person name="Ma T."/>
        </authorList>
    </citation>
    <scope>NUCLEOTIDE SEQUENCE [LARGE SCALE GENOMIC DNA]</scope>
    <source>
        <strain evidence="8 9">HB-1</strain>
    </source>
</reference>
<protein>
    <recommendedName>
        <fullName evidence="6">Tagatose-6-phosphate kinase</fullName>
        <ecNumber evidence="6">2.7.1.144</ecNumber>
    </recommendedName>
</protein>
<keyword evidence="3 6" id="KW-0547">Nucleotide-binding</keyword>
<dbReference type="EMBL" id="CP134501">
    <property type="protein sequence ID" value="WNF33367.1"/>
    <property type="molecule type" value="Genomic_DNA"/>
</dbReference>
<dbReference type="EC" id="2.7.1.144" evidence="6"/>
<dbReference type="PANTHER" id="PTHR46566">
    <property type="entry name" value="1-PHOSPHOFRUCTOKINASE-RELATED"/>
    <property type="match status" value="1"/>
</dbReference>
<evidence type="ECO:0000256" key="6">
    <source>
        <dbReference type="PIRNR" id="PIRNR000535"/>
    </source>
</evidence>
<comment type="catalytic activity">
    <reaction evidence="6">
        <text>D-tagatofuranose 6-phosphate + ATP = D-tagatofuranose 1,6-bisphosphate + ADP + H(+)</text>
        <dbReference type="Rhea" id="RHEA:12420"/>
        <dbReference type="ChEBI" id="CHEBI:15378"/>
        <dbReference type="ChEBI" id="CHEBI:30616"/>
        <dbReference type="ChEBI" id="CHEBI:58694"/>
        <dbReference type="ChEBI" id="CHEBI:58695"/>
        <dbReference type="ChEBI" id="CHEBI:456216"/>
        <dbReference type="EC" id="2.7.1.144"/>
    </reaction>
</comment>
<feature type="domain" description="Carbohydrate kinase PfkB" evidence="7">
    <location>
        <begin position="11"/>
        <end position="285"/>
    </location>
</feature>
<comment type="similarity">
    <text evidence="6">Belongs to the carbohydrate kinase PfkB family. LacC subfamily.</text>
</comment>
<evidence type="ECO:0000256" key="2">
    <source>
        <dbReference type="ARBA" id="ARBA00022679"/>
    </source>
</evidence>
<dbReference type="InterPro" id="IPR017583">
    <property type="entry name" value="Tagatose/fructose_Pkinase"/>
</dbReference>
<organism evidence="8 9">
    <name type="scientific">Aeribacillus composti</name>
    <dbReference type="NCBI Taxonomy" id="1868734"/>
    <lineage>
        <taxon>Bacteria</taxon>
        <taxon>Bacillati</taxon>
        <taxon>Bacillota</taxon>
        <taxon>Bacilli</taxon>
        <taxon>Bacillales</taxon>
        <taxon>Bacillaceae</taxon>
        <taxon>Aeribacillus</taxon>
    </lineage>
</organism>
<comment type="pathway">
    <text evidence="6">Carbohydrate metabolism; D-tagatose 6-phosphate degradation; D-glyceraldehyde 3-phosphate and glycerone phosphate from D-tagatose 6-phosphate: step 1/2.</text>
</comment>
<evidence type="ECO:0000256" key="4">
    <source>
        <dbReference type="ARBA" id="ARBA00022777"/>
    </source>
</evidence>
<dbReference type="PANTHER" id="PTHR46566:SF2">
    <property type="entry name" value="ATP-DEPENDENT 6-PHOSPHOFRUCTOKINASE ISOZYME 2"/>
    <property type="match status" value="1"/>
</dbReference>
<comment type="similarity">
    <text evidence="1">Belongs to the carbohydrate kinase pfkB family.</text>
</comment>
<dbReference type="Gene3D" id="3.40.1190.20">
    <property type="match status" value="1"/>
</dbReference>
<evidence type="ECO:0000256" key="3">
    <source>
        <dbReference type="ARBA" id="ARBA00022741"/>
    </source>
</evidence>
<keyword evidence="2 6" id="KW-0808">Transferase</keyword>
<sequence>MIHLICPNPAIDRTLLVKNFSPSTPNRPFEVKEFPGGKSFNVAYAIKQENPMAEVCIHTIIGGHNGKYLSDLAKKCKVNLVITEVMQNTRVCNIVVDTEKKVIYPIYEKGLSLTNDILKTFSQNIAANVKDNDIIVFSGSLMKGMPDNYIAEISKKLKKRNVKIFVDTSGKPLVEAYKEKPYMIKINDEEIMDLFPKKKLNTIQDYHQLLSGQTNIPFFIITLGKKGVIAKMENEFFYLKTKEIEAKNPVASGDFFLGVLTNCIDQNIPYEESLKLAISYSAANCLNWYPEVRKEDVKAIYSTVKVEKLPKNPLS</sequence>
<gene>
    <name evidence="8" type="ORF">RI196_01245</name>
</gene>
<keyword evidence="6" id="KW-0423">Lactose metabolism</keyword>
<evidence type="ECO:0000313" key="8">
    <source>
        <dbReference type="EMBL" id="WNF33367.1"/>
    </source>
</evidence>
<keyword evidence="5 6" id="KW-0067">ATP-binding</keyword>
<name>A0ABY9WDT3_9BACI</name>
<evidence type="ECO:0000256" key="1">
    <source>
        <dbReference type="ARBA" id="ARBA00005380"/>
    </source>
</evidence>
<dbReference type="GO" id="GO:0016301">
    <property type="term" value="F:kinase activity"/>
    <property type="evidence" value="ECO:0007669"/>
    <property type="project" value="UniProtKB-KW"/>
</dbReference>
<dbReference type="InterPro" id="IPR029056">
    <property type="entry name" value="Ribokinase-like"/>
</dbReference>
<evidence type="ECO:0000313" key="9">
    <source>
        <dbReference type="Proteomes" id="UP001303701"/>
    </source>
</evidence>
<evidence type="ECO:0000256" key="5">
    <source>
        <dbReference type="ARBA" id="ARBA00022840"/>
    </source>
</evidence>
<dbReference type="PIRSF" id="PIRSF000535">
    <property type="entry name" value="1PFK/6PFK/LacC"/>
    <property type="match status" value="1"/>
</dbReference>
<proteinExistence type="inferred from homology"/>
<dbReference type="SUPFAM" id="SSF53613">
    <property type="entry name" value="Ribokinase-like"/>
    <property type="match status" value="1"/>
</dbReference>
<dbReference type="GeneID" id="301124560"/>
<keyword evidence="9" id="KW-1185">Reference proteome</keyword>
<evidence type="ECO:0000259" key="7">
    <source>
        <dbReference type="Pfam" id="PF00294"/>
    </source>
</evidence>
<dbReference type="InterPro" id="IPR011611">
    <property type="entry name" value="PfkB_dom"/>
</dbReference>
<accession>A0ABY9WDT3</accession>
<dbReference type="Pfam" id="PF00294">
    <property type="entry name" value="PfkB"/>
    <property type="match status" value="1"/>
</dbReference>
<dbReference type="Proteomes" id="UP001303701">
    <property type="component" value="Chromosome"/>
</dbReference>
<keyword evidence="4 8" id="KW-0418">Kinase</keyword>